<feature type="transmembrane region" description="Helical" evidence="1">
    <location>
        <begin position="74"/>
        <end position="96"/>
    </location>
</feature>
<keyword evidence="1" id="KW-0472">Membrane</keyword>
<evidence type="ECO:0000256" key="1">
    <source>
        <dbReference type="SAM" id="Phobius"/>
    </source>
</evidence>
<keyword evidence="3" id="KW-1185">Reference proteome</keyword>
<feature type="transmembrane region" description="Helical" evidence="1">
    <location>
        <begin position="46"/>
        <end position="62"/>
    </location>
</feature>
<dbReference type="RefSeq" id="WP_205313528.1">
    <property type="nucleotide sequence ID" value="NZ_JAERPS020000011.1"/>
</dbReference>
<name>A0ABS7XFF3_9GAMM</name>
<sequence>MNDTTKHGICDAHAIKILRNPFNRTVLFSVTIAFALLPWVFPINNIGLLLGTCLCAAVWIKSKTLSFLFSKNRYFFKTFLVLHGIIIVFICISAFFGYKFMYIFVLIAMIFYNVILADVWRELQVQYSVDENDLFHKD</sequence>
<keyword evidence="1" id="KW-1133">Transmembrane helix</keyword>
<accession>A0ABS7XFF3</accession>
<dbReference type="Proteomes" id="UP000663814">
    <property type="component" value="Unassembled WGS sequence"/>
</dbReference>
<evidence type="ECO:0000313" key="2">
    <source>
        <dbReference type="EMBL" id="MBZ9613785.1"/>
    </source>
</evidence>
<keyword evidence="1" id="KW-0812">Transmembrane</keyword>
<feature type="transmembrane region" description="Helical" evidence="1">
    <location>
        <begin position="102"/>
        <end position="120"/>
    </location>
</feature>
<comment type="caution">
    <text evidence="2">The sequence shown here is derived from an EMBL/GenBank/DDBJ whole genome shotgun (WGS) entry which is preliminary data.</text>
</comment>
<evidence type="ECO:0000313" key="3">
    <source>
        <dbReference type="Proteomes" id="UP000663814"/>
    </source>
</evidence>
<feature type="transmembrane region" description="Helical" evidence="1">
    <location>
        <begin position="21"/>
        <end position="40"/>
    </location>
</feature>
<reference evidence="2 3" key="2">
    <citation type="submission" date="2021-08" db="EMBL/GenBank/DDBJ databases">
        <title>Rheinheimera aquimaris sp. nov., isolated from seawater of the East Sea in Korea.</title>
        <authorList>
            <person name="Kim K.H."/>
            <person name="Wenting R."/>
            <person name="Kim K.R."/>
            <person name="Jeon C.O."/>
        </authorList>
    </citation>
    <scope>NUCLEOTIDE SEQUENCE [LARGE SCALE GENOMIC DNA]</scope>
    <source>
        <strain evidence="2 3">MA-13</strain>
    </source>
</reference>
<gene>
    <name evidence="2" type="ORF">I4W93_019505</name>
</gene>
<dbReference type="EMBL" id="JAERPS020000011">
    <property type="protein sequence ID" value="MBZ9613785.1"/>
    <property type="molecule type" value="Genomic_DNA"/>
</dbReference>
<protein>
    <submittedName>
        <fullName evidence="2">Uncharacterized protein</fullName>
    </submittedName>
</protein>
<proteinExistence type="predicted"/>
<organism evidence="2 3">
    <name type="scientific">Rheinheimera maricola</name>
    <dbReference type="NCBI Taxonomy" id="2793282"/>
    <lineage>
        <taxon>Bacteria</taxon>
        <taxon>Pseudomonadati</taxon>
        <taxon>Pseudomonadota</taxon>
        <taxon>Gammaproteobacteria</taxon>
        <taxon>Chromatiales</taxon>
        <taxon>Chromatiaceae</taxon>
        <taxon>Rheinheimera</taxon>
    </lineage>
</organism>
<reference evidence="2 3" key="1">
    <citation type="submission" date="2020-12" db="EMBL/GenBank/DDBJ databases">
        <authorList>
            <person name="Ruan W."/>
            <person name="Khan S.A."/>
            <person name="Jeon C.O."/>
        </authorList>
    </citation>
    <scope>NUCLEOTIDE SEQUENCE [LARGE SCALE GENOMIC DNA]</scope>
    <source>
        <strain evidence="2 3">MA-13</strain>
    </source>
</reference>